<name>A0A370K3R5_9GAMM</name>
<dbReference type="InterPro" id="IPR029063">
    <property type="entry name" value="SAM-dependent_MTases_sf"/>
</dbReference>
<keyword evidence="3" id="KW-1185">Reference proteome</keyword>
<proteinExistence type="predicted"/>
<evidence type="ECO:0000313" key="3">
    <source>
        <dbReference type="Proteomes" id="UP000254711"/>
    </source>
</evidence>
<accession>A0A370K3R5</accession>
<dbReference type="CDD" id="cd02440">
    <property type="entry name" value="AdoMet_MTases"/>
    <property type="match status" value="1"/>
</dbReference>
<evidence type="ECO:0000313" key="2">
    <source>
        <dbReference type="EMBL" id="RDI97238.1"/>
    </source>
</evidence>
<dbReference type="PANTHER" id="PTHR43591:SF24">
    <property type="entry name" value="2-METHOXY-6-POLYPRENYL-1,4-BENZOQUINOL METHYLASE, MITOCHONDRIAL"/>
    <property type="match status" value="1"/>
</dbReference>
<comment type="caution">
    <text evidence="2">The sequence shown here is derived from an EMBL/GenBank/DDBJ whole genome shotgun (WGS) entry which is preliminary data.</text>
</comment>
<keyword evidence="2" id="KW-0489">Methyltransferase</keyword>
<protein>
    <submittedName>
        <fullName evidence="2">Methyltransferase domain-containing protein</fullName>
    </submittedName>
</protein>
<sequence length="257" mass="28093">MGDPDMSSHSQAFAAEHYQPRAQDYLSSEVHRQGADLDQIEAELVARRDARVLDLGCGGGHVSYRAAPLVREVVACDVTASMLDIVRGAAVERGLHNVVTAQAPAECLPFDDATFDVVVARYTTHHWRDRDAGLREARRVLKPGGLAIFIDVVAPEQALLDSWLQTLELLRDISHVRNYRVSEWVAALAAAGFSIDSLAPRLLPMRFADWVARTHTPEAQVAAIRALQIAAPAEVKEHFAMAEDGSFTLGTVTLIAH</sequence>
<feature type="domain" description="Methyltransferase type 11" evidence="1">
    <location>
        <begin position="53"/>
        <end position="149"/>
    </location>
</feature>
<dbReference type="AlphaFoldDB" id="A0A370K3R5"/>
<evidence type="ECO:0000259" key="1">
    <source>
        <dbReference type="Pfam" id="PF08241"/>
    </source>
</evidence>
<dbReference type="GO" id="GO:0008757">
    <property type="term" value="F:S-adenosylmethionine-dependent methyltransferase activity"/>
    <property type="evidence" value="ECO:0007669"/>
    <property type="project" value="InterPro"/>
</dbReference>
<gene>
    <name evidence="2" type="ORF">DVT68_17965</name>
</gene>
<dbReference type="EMBL" id="QQSY01000006">
    <property type="protein sequence ID" value="RDI97238.1"/>
    <property type="molecule type" value="Genomic_DNA"/>
</dbReference>
<dbReference type="SUPFAM" id="SSF53335">
    <property type="entry name" value="S-adenosyl-L-methionine-dependent methyltransferases"/>
    <property type="match status" value="1"/>
</dbReference>
<organism evidence="2 3">
    <name type="scientific">Dyella solisilvae</name>
    <dbReference type="NCBI Taxonomy" id="1920168"/>
    <lineage>
        <taxon>Bacteria</taxon>
        <taxon>Pseudomonadati</taxon>
        <taxon>Pseudomonadota</taxon>
        <taxon>Gammaproteobacteria</taxon>
        <taxon>Lysobacterales</taxon>
        <taxon>Rhodanobacteraceae</taxon>
        <taxon>Dyella</taxon>
    </lineage>
</organism>
<reference evidence="2 3" key="1">
    <citation type="submission" date="2018-07" db="EMBL/GenBank/DDBJ databases">
        <title>Dyella solisilvae sp. nov., isolated from the pine and broad-leaved mixed forest soil.</title>
        <authorList>
            <person name="Gao Z."/>
            <person name="Qiu L."/>
        </authorList>
    </citation>
    <scope>NUCLEOTIDE SEQUENCE [LARGE SCALE GENOMIC DNA]</scope>
    <source>
        <strain evidence="2 3">DHG54</strain>
    </source>
</reference>
<dbReference type="InterPro" id="IPR013216">
    <property type="entry name" value="Methyltransf_11"/>
</dbReference>
<dbReference type="PANTHER" id="PTHR43591">
    <property type="entry name" value="METHYLTRANSFERASE"/>
    <property type="match status" value="1"/>
</dbReference>
<keyword evidence="2" id="KW-0808">Transferase</keyword>
<dbReference type="Gene3D" id="3.40.50.150">
    <property type="entry name" value="Vaccinia Virus protein VP39"/>
    <property type="match status" value="1"/>
</dbReference>
<dbReference type="Proteomes" id="UP000254711">
    <property type="component" value="Unassembled WGS sequence"/>
</dbReference>
<dbReference type="GO" id="GO:0032259">
    <property type="term" value="P:methylation"/>
    <property type="evidence" value="ECO:0007669"/>
    <property type="project" value="UniProtKB-KW"/>
</dbReference>
<dbReference type="OrthoDB" id="529208at2"/>
<dbReference type="Pfam" id="PF08241">
    <property type="entry name" value="Methyltransf_11"/>
    <property type="match status" value="1"/>
</dbReference>